<dbReference type="OrthoDB" id="295273at2759"/>
<keyword evidence="1" id="KW-0812">Transmembrane</keyword>
<dbReference type="InterPro" id="IPR002656">
    <property type="entry name" value="Acyl_transf_3_dom"/>
</dbReference>
<sequence length="666" mass="76970">MFSLFLHLLVVTISSQAMSIECQEEWTKIIQSIVDPPLSTNYSKMLQFSGGELNNLGNYDSCSQLDGAKYVLFRYSLMPLLAQALCGPKICTKSDYENFTIPSLSYSIPINSSIPYIEYYTSLTIQASNTSSSLSIYFPYEYQKDHYRSYGTWEIIMLIIVVFLSVLALGSSVFEILGSADTKSSLIGRILLCFSLINNTKKLLTSRGQEKLGKTDSLEVLNAVRVMSIGWVILGHTCIYSSTNQPVINYSNALDQIKDSKYILIYGGLYAVDTFFWLSGFLMTYLFIIEIEKTSKFSVFAFLMIYVHRFLRITPVYMFVLFFFWAFIKYFGNGPMWVDVEKYLNPDCNDYWYSNLIYMNNFIPDGKVNGCLGVSWYLANDMQFFWISPIILILYIKVNKYIGWLAVIIICLICIISTGSIAEYYNLKPALLSTANGVNYMYYYYVKPYTRVAPYALGMACGFIVYTMRRFKEKNEVYDKIAYFISKSQENKFVRYGTFLFGLCLINVMIFTQYDICKYPGKNYEYDHWSDEGNWIYLALQRFSYGLGLSIMFIPILLGYFSWIINFMGMYVWSVLARLTFVVYLIHLYIMTIAMLSKKTSDEFDLYNNIRDFVFYAVLSFICAIPIVLVVEMPAGNLEKMIFSRAPPKEKSDLLINKSKIGIEFR</sequence>
<feature type="transmembrane region" description="Helical" evidence="1">
    <location>
        <begin position="493"/>
        <end position="514"/>
    </location>
</feature>
<feature type="transmembrane region" description="Helical" evidence="1">
    <location>
        <begin position="613"/>
        <end position="631"/>
    </location>
</feature>
<keyword evidence="1" id="KW-0472">Membrane</keyword>
<dbReference type="GO" id="GO:0016747">
    <property type="term" value="F:acyltransferase activity, transferring groups other than amino-acyl groups"/>
    <property type="evidence" value="ECO:0007669"/>
    <property type="project" value="InterPro"/>
</dbReference>
<feature type="transmembrane region" description="Helical" evidence="1">
    <location>
        <begin position="310"/>
        <end position="328"/>
    </location>
</feature>
<feature type="transmembrane region" description="Helical" evidence="1">
    <location>
        <begin position="402"/>
        <end position="422"/>
    </location>
</feature>
<dbReference type="EMBL" id="MPUH01000868">
    <property type="protein sequence ID" value="OMJ72862.1"/>
    <property type="molecule type" value="Genomic_DNA"/>
</dbReference>
<keyword evidence="2" id="KW-0732">Signal</keyword>
<dbReference type="PANTHER" id="PTHR11161:SF0">
    <property type="entry name" value="O-ACYLTRANSFERASE LIKE PROTEIN"/>
    <property type="match status" value="1"/>
</dbReference>
<feature type="domain" description="Acyltransferase 3" evidence="3">
    <location>
        <begin position="221"/>
        <end position="627"/>
    </location>
</feature>
<keyword evidence="1" id="KW-1133">Transmembrane helix</keyword>
<proteinExistence type="predicted"/>
<evidence type="ECO:0000313" key="5">
    <source>
        <dbReference type="Proteomes" id="UP000187209"/>
    </source>
</evidence>
<feature type="transmembrane region" description="Helical" evidence="1">
    <location>
        <begin position="442"/>
        <end position="466"/>
    </location>
</feature>
<dbReference type="Pfam" id="PF01757">
    <property type="entry name" value="Acyl_transf_3"/>
    <property type="match status" value="1"/>
</dbReference>
<feature type="transmembrane region" description="Helical" evidence="1">
    <location>
        <begin position="152"/>
        <end position="174"/>
    </location>
</feature>
<dbReference type="InterPro" id="IPR052728">
    <property type="entry name" value="O2_lipid_transport_reg"/>
</dbReference>
<feature type="transmembrane region" description="Helical" evidence="1">
    <location>
        <begin position="224"/>
        <end position="243"/>
    </location>
</feature>
<reference evidence="4 5" key="1">
    <citation type="submission" date="2016-11" db="EMBL/GenBank/DDBJ databases">
        <title>The macronuclear genome of Stentor coeruleus: a giant cell with tiny introns.</title>
        <authorList>
            <person name="Slabodnick M."/>
            <person name="Ruby J.G."/>
            <person name="Reiff S.B."/>
            <person name="Swart E.C."/>
            <person name="Gosai S."/>
            <person name="Prabakaran S."/>
            <person name="Witkowska E."/>
            <person name="Larue G.E."/>
            <person name="Fisher S."/>
            <person name="Freeman R.M."/>
            <person name="Gunawardena J."/>
            <person name="Chu W."/>
            <person name="Stover N.A."/>
            <person name="Gregory B.D."/>
            <person name="Nowacki M."/>
            <person name="Derisi J."/>
            <person name="Roy S.W."/>
            <person name="Marshall W.F."/>
            <person name="Sood P."/>
        </authorList>
    </citation>
    <scope>NUCLEOTIDE SEQUENCE [LARGE SCALE GENOMIC DNA]</scope>
    <source>
        <strain evidence="4">WM001</strain>
    </source>
</reference>
<gene>
    <name evidence="4" type="ORF">SteCoe_28602</name>
</gene>
<evidence type="ECO:0000313" key="4">
    <source>
        <dbReference type="EMBL" id="OMJ72862.1"/>
    </source>
</evidence>
<evidence type="ECO:0000259" key="3">
    <source>
        <dbReference type="Pfam" id="PF01757"/>
    </source>
</evidence>
<evidence type="ECO:0000256" key="2">
    <source>
        <dbReference type="SAM" id="SignalP"/>
    </source>
</evidence>
<comment type="caution">
    <text evidence="4">The sequence shown here is derived from an EMBL/GenBank/DDBJ whole genome shotgun (WGS) entry which is preliminary data.</text>
</comment>
<feature type="transmembrane region" description="Helical" evidence="1">
    <location>
        <begin position="570"/>
        <end position="593"/>
    </location>
</feature>
<feature type="chain" id="PRO_5012119309" description="Acyltransferase 3 domain-containing protein" evidence="2">
    <location>
        <begin position="18"/>
        <end position="666"/>
    </location>
</feature>
<dbReference type="AlphaFoldDB" id="A0A1R2B7Y0"/>
<feature type="transmembrane region" description="Helical" evidence="1">
    <location>
        <begin position="263"/>
        <end position="289"/>
    </location>
</feature>
<keyword evidence="5" id="KW-1185">Reference proteome</keyword>
<evidence type="ECO:0000256" key="1">
    <source>
        <dbReference type="SAM" id="Phobius"/>
    </source>
</evidence>
<feature type="transmembrane region" description="Helical" evidence="1">
    <location>
        <begin position="534"/>
        <end position="558"/>
    </location>
</feature>
<organism evidence="4 5">
    <name type="scientific">Stentor coeruleus</name>
    <dbReference type="NCBI Taxonomy" id="5963"/>
    <lineage>
        <taxon>Eukaryota</taxon>
        <taxon>Sar</taxon>
        <taxon>Alveolata</taxon>
        <taxon>Ciliophora</taxon>
        <taxon>Postciliodesmatophora</taxon>
        <taxon>Heterotrichea</taxon>
        <taxon>Heterotrichida</taxon>
        <taxon>Stentoridae</taxon>
        <taxon>Stentor</taxon>
    </lineage>
</organism>
<accession>A0A1R2B7Y0</accession>
<feature type="signal peptide" evidence="2">
    <location>
        <begin position="1"/>
        <end position="17"/>
    </location>
</feature>
<protein>
    <recommendedName>
        <fullName evidence="3">Acyltransferase 3 domain-containing protein</fullName>
    </recommendedName>
</protein>
<dbReference type="PANTHER" id="PTHR11161">
    <property type="entry name" value="O-ACYLTRANSFERASE"/>
    <property type="match status" value="1"/>
</dbReference>
<dbReference type="Proteomes" id="UP000187209">
    <property type="component" value="Unassembled WGS sequence"/>
</dbReference>
<feature type="transmembrane region" description="Helical" evidence="1">
    <location>
        <begin position="374"/>
        <end position="395"/>
    </location>
</feature>
<name>A0A1R2B7Y0_9CILI</name>